<reference evidence="2" key="1">
    <citation type="submission" date="2021-03" db="EMBL/GenBank/DDBJ databases">
        <title>Draft genome sequence of rust myrtle Austropuccinia psidii MF-1, a brazilian biotype.</title>
        <authorList>
            <person name="Quecine M.C."/>
            <person name="Pachon D.M.R."/>
            <person name="Bonatelli M.L."/>
            <person name="Correr F.H."/>
            <person name="Franceschini L.M."/>
            <person name="Leite T.F."/>
            <person name="Margarido G.R.A."/>
            <person name="Almeida C.A."/>
            <person name="Ferrarezi J.A."/>
            <person name="Labate C.A."/>
        </authorList>
    </citation>
    <scope>NUCLEOTIDE SEQUENCE</scope>
    <source>
        <strain evidence="2">MF-1</strain>
    </source>
</reference>
<protein>
    <submittedName>
        <fullName evidence="2">Uncharacterized protein</fullName>
    </submittedName>
</protein>
<dbReference type="OrthoDB" id="8942758at2759"/>
<dbReference type="EMBL" id="AVOT02016634">
    <property type="protein sequence ID" value="MBW0502059.1"/>
    <property type="molecule type" value="Genomic_DNA"/>
</dbReference>
<evidence type="ECO:0000256" key="1">
    <source>
        <dbReference type="SAM" id="MobiDB-lite"/>
    </source>
</evidence>
<accession>A0A9Q3HGU2</accession>
<gene>
    <name evidence="2" type="ORF">O181_041774</name>
</gene>
<feature type="compositionally biased region" description="Polar residues" evidence="1">
    <location>
        <begin position="31"/>
        <end position="40"/>
    </location>
</feature>
<feature type="compositionally biased region" description="Acidic residues" evidence="1">
    <location>
        <begin position="71"/>
        <end position="89"/>
    </location>
</feature>
<feature type="compositionally biased region" description="Polar residues" evidence="1">
    <location>
        <begin position="101"/>
        <end position="116"/>
    </location>
</feature>
<evidence type="ECO:0000313" key="2">
    <source>
        <dbReference type="EMBL" id="MBW0502059.1"/>
    </source>
</evidence>
<feature type="compositionally biased region" description="Basic residues" evidence="1">
    <location>
        <begin position="329"/>
        <end position="340"/>
    </location>
</feature>
<dbReference type="Proteomes" id="UP000765509">
    <property type="component" value="Unassembled WGS sequence"/>
</dbReference>
<proteinExistence type="predicted"/>
<evidence type="ECO:0000313" key="3">
    <source>
        <dbReference type="Proteomes" id="UP000765509"/>
    </source>
</evidence>
<feature type="region of interest" description="Disordered" evidence="1">
    <location>
        <begin position="302"/>
        <end position="343"/>
    </location>
</feature>
<feature type="compositionally biased region" description="Polar residues" evidence="1">
    <location>
        <begin position="9"/>
        <end position="19"/>
    </location>
</feature>
<sequence>MPVQHSPPAKNTRSQTNPAVLTPTARDPLDSTPSVHQLSANLDRGPPMEREAPSRRGGMKSRRSRSFSGLLDEEEEESVEEEDSGETEVADAFANAPEVPQGSNLTPTTQPPVSQSDPSLLQIMEQMATIMGQFSQEAAPRDNSNAPSFKTPSMKAPDPFDGTQAHKLRGFIQSCKLIFRMIQKMSSLTERKFCTKLLVSPGELENGLSPTFQIFPMMILPTSSIIGSYLKPNYSPCLVTTMKTLMAIIGDWGERAYIHVYRRGLASRPLDQLAPYPGNFDTLQELMDITLEFDISYYERQKEKVSHQEKKPPVTGSNSSMPPQDSYPKRPHHKKNKKGKQFQVLKDTPHSALLNKNNKLIGSVKERRIKEGLCTYFGGKHPIEKCFKRPQNKPGSSRGFPSKKGKALVGIMMCSMALTYFSQEKNCAL</sequence>
<feature type="compositionally biased region" description="Basic and acidic residues" evidence="1">
    <location>
        <begin position="302"/>
        <end position="312"/>
    </location>
</feature>
<feature type="region of interest" description="Disordered" evidence="1">
    <location>
        <begin position="1"/>
        <end position="116"/>
    </location>
</feature>
<keyword evidence="3" id="KW-1185">Reference proteome</keyword>
<organism evidence="2 3">
    <name type="scientific">Austropuccinia psidii MF-1</name>
    <dbReference type="NCBI Taxonomy" id="1389203"/>
    <lineage>
        <taxon>Eukaryota</taxon>
        <taxon>Fungi</taxon>
        <taxon>Dikarya</taxon>
        <taxon>Basidiomycota</taxon>
        <taxon>Pucciniomycotina</taxon>
        <taxon>Pucciniomycetes</taxon>
        <taxon>Pucciniales</taxon>
        <taxon>Sphaerophragmiaceae</taxon>
        <taxon>Austropuccinia</taxon>
    </lineage>
</organism>
<dbReference type="AlphaFoldDB" id="A0A9Q3HGU2"/>
<name>A0A9Q3HGU2_9BASI</name>
<comment type="caution">
    <text evidence="2">The sequence shown here is derived from an EMBL/GenBank/DDBJ whole genome shotgun (WGS) entry which is preliminary data.</text>
</comment>